<keyword evidence="2" id="KW-1185">Reference proteome</keyword>
<name>A0ABP5CHQ1_9PSEU</name>
<reference evidence="2" key="1">
    <citation type="journal article" date="2019" name="Int. J. Syst. Evol. Microbiol.">
        <title>The Global Catalogue of Microorganisms (GCM) 10K type strain sequencing project: providing services to taxonomists for standard genome sequencing and annotation.</title>
        <authorList>
            <consortium name="The Broad Institute Genomics Platform"/>
            <consortium name="The Broad Institute Genome Sequencing Center for Infectious Disease"/>
            <person name="Wu L."/>
            <person name="Ma J."/>
        </authorList>
    </citation>
    <scope>NUCLEOTIDE SEQUENCE [LARGE SCALE GENOMIC DNA]</scope>
    <source>
        <strain evidence="2">JCM 14545</strain>
    </source>
</reference>
<dbReference type="Proteomes" id="UP001501116">
    <property type="component" value="Unassembled WGS sequence"/>
</dbReference>
<evidence type="ECO:0000313" key="2">
    <source>
        <dbReference type="Proteomes" id="UP001501116"/>
    </source>
</evidence>
<comment type="caution">
    <text evidence="1">The sequence shown here is derived from an EMBL/GenBank/DDBJ whole genome shotgun (WGS) entry which is preliminary data.</text>
</comment>
<evidence type="ECO:0008006" key="3">
    <source>
        <dbReference type="Google" id="ProtNLM"/>
    </source>
</evidence>
<proteinExistence type="predicted"/>
<dbReference type="EMBL" id="BAAANN010000015">
    <property type="protein sequence ID" value="GAA1964222.1"/>
    <property type="molecule type" value="Genomic_DNA"/>
</dbReference>
<protein>
    <recommendedName>
        <fullName evidence="3">Type III secretion system (T3SS) SseB-like protein</fullName>
    </recommendedName>
</protein>
<dbReference type="InterPro" id="IPR047659">
    <property type="entry name" value="T7SS_assoc"/>
</dbReference>
<evidence type="ECO:0000313" key="1">
    <source>
        <dbReference type="EMBL" id="GAA1964222.1"/>
    </source>
</evidence>
<sequence length="217" mass="23419">MAWCDEKGRDDSMAETLGRVVDRFLLLDPAWRPASEDAAPPARAVVGYWPVQDDGGIGKFCANPAYRPGDRNSPSDPLDAALRLLLRGQASSAQIQLMMRDTLVDIAVQVGGRPLVVSSPDGRESVVVATGEPHRARIGAPGWRRAATLEDLVELLDGDVDVLFNRGGPASVRLTGDFVRETMLIGTEEAAELYAAQRNPGGLRVIPWGPRNAAQPW</sequence>
<organism evidence="1 2">
    <name type="scientific">Amycolatopsis minnesotensis</name>
    <dbReference type="NCBI Taxonomy" id="337894"/>
    <lineage>
        <taxon>Bacteria</taxon>
        <taxon>Bacillati</taxon>
        <taxon>Actinomycetota</taxon>
        <taxon>Actinomycetes</taxon>
        <taxon>Pseudonocardiales</taxon>
        <taxon>Pseudonocardiaceae</taxon>
        <taxon>Amycolatopsis</taxon>
    </lineage>
</organism>
<gene>
    <name evidence="1" type="ORF">GCM10009754_39920</name>
</gene>
<dbReference type="NCBIfam" id="NF033532">
    <property type="entry name" value="lone7para_assoc"/>
    <property type="match status" value="1"/>
</dbReference>
<accession>A0ABP5CHQ1</accession>